<proteinExistence type="predicted"/>
<accession>A0A850DZN4</accession>
<dbReference type="AlphaFoldDB" id="A0A850DZN4"/>
<gene>
    <name evidence="1" type="ORF">HP467_17225</name>
</gene>
<dbReference type="RefSeq" id="WP_175326937.1">
    <property type="nucleotide sequence ID" value="NZ_BAAAWP010000001.1"/>
</dbReference>
<evidence type="ECO:0008006" key="3">
    <source>
        <dbReference type="Google" id="ProtNLM"/>
    </source>
</evidence>
<protein>
    <recommendedName>
        <fullName evidence="3">SseB protein N-terminal domain-containing protein</fullName>
    </recommendedName>
</protein>
<dbReference type="EMBL" id="JABMCG010000126">
    <property type="protein sequence ID" value="NUU29835.1"/>
    <property type="molecule type" value="Genomic_DNA"/>
</dbReference>
<comment type="caution">
    <text evidence="1">The sequence shown here is derived from an EMBL/GenBank/DDBJ whole genome shotgun (WGS) entry which is preliminary data.</text>
</comment>
<evidence type="ECO:0000313" key="2">
    <source>
        <dbReference type="Proteomes" id="UP000539146"/>
    </source>
</evidence>
<sequence length="176" mass="18686">MTNRTGQTVSGWIYEIDPAYDPAGEVPPTAILGAWERGPDGRPAGAFRANPNYVQSPVARMAEVADDEFVTLLAGLSRGEVRPDEFVAAFRLLEFDVFGPASAGFYVLDAEGDRPRRLQAFSSAPHHADIEADFRTVSGSALVDVAANGIALEVNPHPLGTALLPAALFVPATPRA</sequence>
<dbReference type="Proteomes" id="UP000539146">
    <property type="component" value="Unassembled WGS sequence"/>
</dbReference>
<reference evidence="1 2" key="1">
    <citation type="submission" date="2020-05" db="EMBL/GenBank/DDBJ databases">
        <title>Genome Sequencing of Type Strains.</title>
        <authorList>
            <person name="Lemaire J.F."/>
            <person name="Inderbitzin P."/>
            <person name="Gregorio O.A."/>
            <person name="Collins S.B."/>
            <person name="Wespe N."/>
            <person name="Knight-Connoni V."/>
        </authorList>
    </citation>
    <scope>NUCLEOTIDE SEQUENCE [LARGE SCALE GENOMIC DNA]</scope>
    <source>
        <strain evidence="1 2">DSM 20512</strain>
    </source>
</reference>
<organism evidence="1 2">
    <name type="scientific">Curtobacterium citreum</name>
    <dbReference type="NCBI Taxonomy" id="2036"/>
    <lineage>
        <taxon>Bacteria</taxon>
        <taxon>Bacillati</taxon>
        <taxon>Actinomycetota</taxon>
        <taxon>Actinomycetes</taxon>
        <taxon>Micrococcales</taxon>
        <taxon>Microbacteriaceae</taxon>
        <taxon>Curtobacterium</taxon>
    </lineage>
</organism>
<evidence type="ECO:0000313" key="1">
    <source>
        <dbReference type="EMBL" id="NUU29835.1"/>
    </source>
</evidence>
<name>A0A850DZN4_9MICO</name>